<dbReference type="EMBL" id="JH651379">
    <property type="protein sequence ID" value="EIJ39731.1"/>
    <property type="molecule type" value="Genomic_DNA"/>
</dbReference>
<dbReference type="InterPro" id="IPR007484">
    <property type="entry name" value="Peptidase_M28"/>
</dbReference>
<dbReference type="eggNOG" id="COG2234">
    <property type="taxonomic scope" value="Bacteria"/>
</dbReference>
<keyword evidence="3" id="KW-1185">Reference proteome</keyword>
<evidence type="ECO:0000313" key="3">
    <source>
        <dbReference type="Proteomes" id="UP000004690"/>
    </source>
</evidence>
<gene>
    <name evidence="2" type="ORF">JoomaDRAFT_2766</name>
</gene>
<sequence length="323" mass="36121">MKKYLFALSLVAIACKSTTTTVTETASKAEVSVEKVASASSVEKNLSFLASDKLNGREAGTEGINTASSYIENIFKKNGVKPYFETYHDTLTNFDKPTYNVVGMVEGNDPQLKNEFVVIGAHYDHIGTAKAVEGDEIANGANDNASGTSAVIEFAKYFGTHKTNKRSLLFVLFSAEEKGLLGSEHLAEKLKSQDFNLYTMINFEMIGVPMQREELTYLTGYKESNMAEKMNAYAGKNIVGFLPKAGEYNLFKRSDNYPFYEAFKVPAQTICTFDFENYPYYHHVDDEISEMDFEHMAKVINEMIPVLEKISNAPTKEIKMNTL</sequence>
<keyword evidence="2" id="KW-0031">Aminopeptidase</keyword>
<dbReference type="RefSeq" id="WP_008613446.1">
    <property type="nucleotide sequence ID" value="NZ_JH651379.1"/>
</dbReference>
<dbReference type="GO" id="GO:0004177">
    <property type="term" value="F:aminopeptidase activity"/>
    <property type="evidence" value="ECO:0007669"/>
    <property type="project" value="UniProtKB-KW"/>
</dbReference>
<dbReference type="PANTHER" id="PTHR12147:SF26">
    <property type="entry name" value="PEPTIDASE M28 DOMAIN-CONTAINING PROTEIN"/>
    <property type="match status" value="1"/>
</dbReference>
<dbReference type="Gene3D" id="3.40.630.10">
    <property type="entry name" value="Zn peptidases"/>
    <property type="match status" value="1"/>
</dbReference>
<dbReference type="AlphaFoldDB" id="I3C7Y8"/>
<dbReference type="GO" id="GO:0008235">
    <property type="term" value="F:metalloexopeptidase activity"/>
    <property type="evidence" value="ECO:0007669"/>
    <property type="project" value="InterPro"/>
</dbReference>
<organism evidence="2 3">
    <name type="scientific">Galbibacter orientalis DSM 19592</name>
    <dbReference type="NCBI Taxonomy" id="926559"/>
    <lineage>
        <taxon>Bacteria</taxon>
        <taxon>Pseudomonadati</taxon>
        <taxon>Bacteroidota</taxon>
        <taxon>Flavobacteriia</taxon>
        <taxon>Flavobacteriales</taxon>
        <taxon>Flavobacteriaceae</taxon>
        <taxon>Galbibacter</taxon>
    </lineage>
</organism>
<dbReference type="PROSITE" id="PS51257">
    <property type="entry name" value="PROKAR_LIPOPROTEIN"/>
    <property type="match status" value="1"/>
</dbReference>
<proteinExistence type="predicted"/>
<feature type="domain" description="Peptidase M28" evidence="1">
    <location>
        <begin position="100"/>
        <end position="300"/>
    </location>
</feature>
<accession>I3C7Y8</accession>
<dbReference type="InterPro" id="IPR045175">
    <property type="entry name" value="M28_fam"/>
</dbReference>
<dbReference type="CDD" id="cd03877">
    <property type="entry name" value="M28_like"/>
    <property type="match status" value="1"/>
</dbReference>
<dbReference type="Proteomes" id="UP000004690">
    <property type="component" value="Unassembled WGS sequence"/>
</dbReference>
<dbReference type="Pfam" id="PF04389">
    <property type="entry name" value="Peptidase_M28"/>
    <property type="match status" value="1"/>
</dbReference>
<keyword evidence="2" id="KW-0645">Protease</keyword>
<protein>
    <submittedName>
        <fullName evidence="2">Putative aminopeptidase</fullName>
    </submittedName>
</protein>
<dbReference type="GO" id="GO:0006508">
    <property type="term" value="P:proteolysis"/>
    <property type="evidence" value="ECO:0007669"/>
    <property type="project" value="InterPro"/>
</dbReference>
<reference evidence="2 3" key="1">
    <citation type="submission" date="2012-02" db="EMBL/GenBank/DDBJ databases">
        <title>Improved High-Quality Draft genome of Joostella marina DSM 19592.</title>
        <authorList>
            <consortium name="US DOE Joint Genome Institute (JGI-PGF)"/>
            <person name="Lucas S."/>
            <person name="Copeland A."/>
            <person name="Lapidus A."/>
            <person name="Bruce D."/>
            <person name="Goodwin L."/>
            <person name="Pitluck S."/>
            <person name="Peters L."/>
            <person name="Chertkov O."/>
            <person name="Ovchinnikova G."/>
            <person name="Kyrpides N."/>
            <person name="Mavromatis K."/>
            <person name="Detter J.C."/>
            <person name="Han C."/>
            <person name="Land M."/>
            <person name="Hauser L."/>
            <person name="Markowitz V."/>
            <person name="Cheng J.-F."/>
            <person name="Hugenholtz P."/>
            <person name="Woyke T."/>
            <person name="Wu D."/>
            <person name="Tindall B."/>
            <person name="Brambilla E."/>
            <person name="Klenk H.-P."/>
            <person name="Eisen J.A."/>
        </authorList>
    </citation>
    <scope>NUCLEOTIDE SEQUENCE [LARGE SCALE GENOMIC DNA]</scope>
    <source>
        <strain evidence="2 3">DSM 19592</strain>
    </source>
</reference>
<dbReference type="HOGENOM" id="CLU_019932_0_2_10"/>
<evidence type="ECO:0000259" key="1">
    <source>
        <dbReference type="Pfam" id="PF04389"/>
    </source>
</evidence>
<keyword evidence="2" id="KW-0378">Hydrolase</keyword>
<dbReference type="OrthoDB" id="9764939at2"/>
<name>I3C7Y8_9FLAO</name>
<evidence type="ECO:0000313" key="2">
    <source>
        <dbReference type="EMBL" id="EIJ39731.1"/>
    </source>
</evidence>
<dbReference type="SUPFAM" id="SSF53187">
    <property type="entry name" value="Zn-dependent exopeptidases"/>
    <property type="match status" value="1"/>
</dbReference>
<dbReference type="STRING" id="926559.JoomaDRAFT_2766"/>
<dbReference type="PANTHER" id="PTHR12147">
    <property type="entry name" value="METALLOPEPTIDASE M28 FAMILY MEMBER"/>
    <property type="match status" value="1"/>
</dbReference>